<comment type="caution">
    <text evidence="3">The sequence shown here is derived from an EMBL/GenBank/DDBJ whole genome shotgun (WGS) entry which is preliminary data.</text>
</comment>
<feature type="compositionally biased region" description="Polar residues" evidence="1">
    <location>
        <begin position="26"/>
        <end position="35"/>
    </location>
</feature>
<proteinExistence type="predicted"/>
<evidence type="ECO:0000256" key="2">
    <source>
        <dbReference type="SAM" id="Phobius"/>
    </source>
</evidence>
<keyword evidence="2" id="KW-0472">Membrane</keyword>
<organism evidence="3 4">
    <name type="scientific">Evansella alkalicola</name>
    <dbReference type="NCBI Taxonomy" id="745819"/>
    <lineage>
        <taxon>Bacteria</taxon>
        <taxon>Bacillati</taxon>
        <taxon>Bacillota</taxon>
        <taxon>Bacilli</taxon>
        <taxon>Bacillales</taxon>
        <taxon>Bacillaceae</taxon>
        <taxon>Evansella</taxon>
    </lineage>
</organism>
<reference evidence="3 4" key="1">
    <citation type="submission" date="2021-06" db="EMBL/GenBank/DDBJ databases">
        <title>Bacillus sp. RD4P76, an endophyte from a halophyte.</title>
        <authorList>
            <person name="Sun J.-Q."/>
        </authorList>
    </citation>
    <scope>NUCLEOTIDE SEQUENCE [LARGE SCALE GENOMIC DNA]</scope>
    <source>
        <strain evidence="3 4">JCM 17098</strain>
    </source>
</reference>
<feature type="transmembrane region" description="Helical" evidence="2">
    <location>
        <begin position="38"/>
        <end position="56"/>
    </location>
</feature>
<accession>A0ABS6JW38</accession>
<name>A0ABS6JW38_9BACI</name>
<evidence type="ECO:0000313" key="3">
    <source>
        <dbReference type="EMBL" id="MBU9722781.1"/>
    </source>
</evidence>
<evidence type="ECO:0000313" key="4">
    <source>
        <dbReference type="Proteomes" id="UP000790580"/>
    </source>
</evidence>
<dbReference type="Proteomes" id="UP000790580">
    <property type="component" value="Unassembled WGS sequence"/>
</dbReference>
<feature type="compositionally biased region" description="Basic and acidic residues" evidence="1">
    <location>
        <begin position="1"/>
        <end position="25"/>
    </location>
</feature>
<dbReference type="EMBL" id="JAHQCR010000060">
    <property type="protein sequence ID" value="MBU9722781.1"/>
    <property type="molecule type" value="Genomic_DNA"/>
</dbReference>
<dbReference type="RefSeq" id="WP_176371502.1">
    <property type="nucleotide sequence ID" value="NZ_JAHQCR010000060.1"/>
</dbReference>
<feature type="region of interest" description="Disordered" evidence="1">
    <location>
        <begin position="1"/>
        <end position="35"/>
    </location>
</feature>
<keyword evidence="2" id="KW-1133">Transmembrane helix</keyword>
<protein>
    <submittedName>
        <fullName evidence="3">Uncharacterized protein</fullName>
    </submittedName>
</protein>
<keyword evidence="4" id="KW-1185">Reference proteome</keyword>
<gene>
    <name evidence="3" type="ORF">KS407_15300</name>
</gene>
<evidence type="ECO:0000256" key="1">
    <source>
        <dbReference type="SAM" id="MobiDB-lite"/>
    </source>
</evidence>
<sequence length="58" mass="6362">MDDQGWHKSMSDGKRDAAYGERKSGEPTNKGPSQRKSAIISLLVLATIASVIWIIFSI</sequence>
<keyword evidence="2" id="KW-0812">Transmembrane</keyword>